<evidence type="ECO:0000313" key="2">
    <source>
        <dbReference type="EMBL" id="ALN56053.1"/>
    </source>
</evidence>
<name>A0A0S2DBZ8_LYSEN</name>
<gene>
    <name evidence="2" type="ORF">GLE_0695</name>
</gene>
<dbReference type="Proteomes" id="UP000061569">
    <property type="component" value="Chromosome"/>
</dbReference>
<dbReference type="KEGG" id="lez:GLE_0695"/>
<dbReference type="EMBL" id="CP013140">
    <property type="protein sequence ID" value="ALN56053.1"/>
    <property type="molecule type" value="Genomic_DNA"/>
</dbReference>
<evidence type="ECO:0000313" key="3">
    <source>
        <dbReference type="Proteomes" id="UP000061569"/>
    </source>
</evidence>
<evidence type="ECO:0000256" key="1">
    <source>
        <dbReference type="SAM" id="MobiDB-lite"/>
    </source>
</evidence>
<dbReference type="PATRIC" id="fig|69.6.peg.683"/>
<dbReference type="STRING" id="69.GLE_0695"/>
<protein>
    <submittedName>
        <fullName evidence="2">Uncharacterized protein</fullName>
    </submittedName>
</protein>
<proteinExistence type="predicted"/>
<reference evidence="2 3" key="1">
    <citation type="submission" date="2015-11" db="EMBL/GenBank/DDBJ databases">
        <title>Genome sequences of Lysobacter enzymogenes strain C3 and Lysobacter antibioticus ATCC 29479.</title>
        <authorList>
            <person name="Kobayashi D.Y."/>
        </authorList>
    </citation>
    <scope>NUCLEOTIDE SEQUENCE [LARGE SCALE GENOMIC DNA]</scope>
    <source>
        <strain evidence="2 3">C3</strain>
    </source>
</reference>
<feature type="compositionally biased region" description="Basic and acidic residues" evidence="1">
    <location>
        <begin position="17"/>
        <end position="38"/>
    </location>
</feature>
<accession>A0A0S2DBZ8</accession>
<feature type="region of interest" description="Disordered" evidence="1">
    <location>
        <begin position="1"/>
        <end position="38"/>
    </location>
</feature>
<dbReference type="AlphaFoldDB" id="A0A0S2DBZ8"/>
<organism evidence="2 3">
    <name type="scientific">Lysobacter enzymogenes</name>
    <dbReference type="NCBI Taxonomy" id="69"/>
    <lineage>
        <taxon>Bacteria</taxon>
        <taxon>Pseudomonadati</taxon>
        <taxon>Pseudomonadota</taxon>
        <taxon>Gammaproteobacteria</taxon>
        <taxon>Lysobacterales</taxon>
        <taxon>Lysobacteraceae</taxon>
        <taxon>Lysobacter</taxon>
    </lineage>
</organism>
<sequence>MNRRAAVASRAPSLRVRPADARARRRCGESRHPPDFRR</sequence>